<gene>
    <name evidence="4" type="ORF">C4532_11465</name>
</gene>
<dbReference type="InterPro" id="IPR005025">
    <property type="entry name" value="FMN_Rdtase-like_dom"/>
</dbReference>
<evidence type="ECO:0000313" key="4">
    <source>
        <dbReference type="EMBL" id="RJP69180.1"/>
    </source>
</evidence>
<evidence type="ECO:0000256" key="2">
    <source>
        <dbReference type="ARBA" id="ARBA00022643"/>
    </source>
</evidence>
<reference evidence="4 5" key="1">
    <citation type="journal article" date="2017" name="ISME J.">
        <title>Energy and carbon metabolisms in a deep terrestrial subsurface fluid microbial community.</title>
        <authorList>
            <person name="Momper L."/>
            <person name="Jungbluth S.P."/>
            <person name="Lee M.D."/>
            <person name="Amend J.P."/>
        </authorList>
    </citation>
    <scope>NUCLEOTIDE SEQUENCE [LARGE SCALE GENOMIC DNA]</scope>
    <source>
        <strain evidence="4">SURF_17</strain>
    </source>
</reference>
<dbReference type="PANTHER" id="PTHR43278">
    <property type="entry name" value="NAD(P)H-DEPENDENT FMN-CONTAINING OXIDOREDUCTASE YWQN-RELATED"/>
    <property type="match status" value="1"/>
</dbReference>
<dbReference type="InterPro" id="IPR029039">
    <property type="entry name" value="Flavoprotein-like_sf"/>
</dbReference>
<comment type="caution">
    <text evidence="4">The sequence shown here is derived from an EMBL/GenBank/DDBJ whole genome shotgun (WGS) entry which is preliminary data.</text>
</comment>
<dbReference type="SUPFAM" id="SSF52218">
    <property type="entry name" value="Flavoproteins"/>
    <property type="match status" value="1"/>
</dbReference>
<name>A0A419EWU4_9BACT</name>
<organism evidence="4 5">
    <name type="scientific">Candidatus Abyssobacteria bacterium SURF_17</name>
    <dbReference type="NCBI Taxonomy" id="2093361"/>
    <lineage>
        <taxon>Bacteria</taxon>
        <taxon>Pseudomonadati</taxon>
        <taxon>Candidatus Hydrogenedentota</taxon>
        <taxon>Candidatus Abyssobacteria</taxon>
    </lineage>
</organism>
<dbReference type="Pfam" id="PF03358">
    <property type="entry name" value="FMN_red"/>
    <property type="match status" value="1"/>
</dbReference>
<feature type="domain" description="NADPH-dependent FMN reductase-like" evidence="3">
    <location>
        <begin position="11"/>
        <end position="136"/>
    </location>
</feature>
<dbReference type="Gene3D" id="3.40.50.360">
    <property type="match status" value="1"/>
</dbReference>
<dbReference type="AlphaFoldDB" id="A0A419EWU4"/>
<accession>A0A419EWU4</accession>
<dbReference type="GO" id="GO:0016491">
    <property type="term" value="F:oxidoreductase activity"/>
    <property type="evidence" value="ECO:0007669"/>
    <property type="project" value="InterPro"/>
</dbReference>
<protein>
    <submittedName>
        <fullName evidence="4">Flavodoxin family protein</fullName>
    </submittedName>
</protein>
<evidence type="ECO:0000256" key="1">
    <source>
        <dbReference type="ARBA" id="ARBA00022630"/>
    </source>
</evidence>
<keyword evidence="2" id="KW-0288">FMN</keyword>
<dbReference type="EMBL" id="QZKI01000085">
    <property type="protein sequence ID" value="RJP69180.1"/>
    <property type="molecule type" value="Genomic_DNA"/>
</dbReference>
<evidence type="ECO:0000259" key="3">
    <source>
        <dbReference type="Pfam" id="PF03358"/>
    </source>
</evidence>
<dbReference type="InterPro" id="IPR051796">
    <property type="entry name" value="ISF_SsuE-like"/>
</dbReference>
<keyword evidence="1" id="KW-0285">Flavoprotein</keyword>
<dbReference type="PANTHER" id="PTHR43278:SF2">
    <property type="entry name" value="IRON-SULFUR FLAVOPROTEIN"/>
    <property type="match status" value="1"/>
</dbReference>
<sequence length="199" mass="21750">MKATVAEEMYMKVLAVNGSPRKNGNTATMLREILSGAAEKGAKTRLVHLNDLTMKGCQGCLTCREKPGECAHKDDFQGLLEEMKNCDAIALGTPIYVFSVTGQFKCFLDRCYCFIDNSEEGTYRSVLPGGKKLALVTSQGNEDSQAYRHIIDYLLLLFSFLSGSSIEVITQSGTEDKDSARKDASLVERARAVGRSLAS</sequence>
<proteinExistence type="predicted"/>
<dbReference type="Proteomes" id="UP000285961">
    <property type="component" value="Unassembled WGS sequence"/>
</dbReference>
<evidence type="ECO:0000313" key="5">
    <source>
        <dbReference type="Proteomes" id="UP000285961"/>
    </source>
</evidence>